<organism evidence="3 4">
    <name type="scientific">Clavelina lepadiformis</name>
    <name type="common">Light-bulb sea squirt</name>
    <name type="synonym">Ascidia lepadiformis</name>
    <dbReference type="NCBI Taxonomy" id="159417"/>
    <lineage>
        <taxon>Eukaryota</taxon>
        <taxon>Metazoa</taxon>
        <taxon>Chordata</taxon>
        <taxon>Tunicata</taxon>
        <taxon>Ascidiacea</taxon>
        <taxon>Aplousobranchia</taxon>
        <taxon>Clavelinidae</taxon>
        <taxon>Clavelina</taxon>
    </lineage>
</organism>
<sequence length="140" mass="16493">MYFMQQDIVIYRLEYPTFFGGVSGVTAQQFKNVNGFSNQFWGWGGEDDDFYLRIKHFGYKVSSPPHNYGKYRSIVSHHHQERQDLGRFALLKHSVERNFVDGLNSLSYKKPKIERHSLFTNISVELRPVKSFYFPISEQS</sequence>
<evidence type="ECO:0000259" key="2">
    <source>
        <dbReference type="Pfam" id="PF02709"/>
    </source>
</evidence>
<gene>
    <name evidence="3" type="ORF">CVLEPA_LOCUS29485</name>
</gene>
<dbReference type="EMBL" id="CAWYQH010000152">
    <property type="protein sequence ID" value="CAK8696324.1"/>
    <property type="molecule type" value="Genomic_DNA"/>
</dbReference>
<comment type="caution">
    <text evidence="3">The sequence shown here is derived from an EMBL/GenBank/DDBJ whole genome shotgun (WGS) entry which is preliminary data.</text>
</comment>
<dbReference type="InterPro" id="IPR029044">
    <property type="entry name" value="Nucleotide-diphossugar_trans"/>
</dbReference>
<dbReference type="PANTHER" id="PTHR19300:SF38">
    <property type="entry name" value="BETA-1,4-GALACTOSYLTRANSFERASE"/>
    <property type="match status" value="1"/>
</dbReference>
<dbReference type="InterPro" id="IPR027791">
    <property type="entry name" value="Galactosyl_T_C"/>
</dbReference>
<evidence type="ECO:0000256" key="1">
    <source>
        <dbReference type="ARBA" id="ARBA00022679"/>
    </source>
</evidence>
<dbReference type="Pfam" id="PF02709">
    <property type="entry name" value="Glyco_transf_7C"/>
    <property type="match status" value="1"/>
</dbReference>
<keyword evidence="1" id="KW-0808">Transferase</keyword>
<dbReference type="Gene3D" id="3.90.550.10">
    <property type="entry name" value="Spore Coat Polysaccharide Biosynthesis Protein SpsA, Chain A"/>
    <property type="match status" value="1"/>
</dbReference>
<dbReference type="Proteomes" id="UP001642483">
    <property type="component" value="Unassembled WGS sequence"/>
</dbReference>
<feature type="domain" description="Galactosyltransferase C-terminal" evidence="2">
    <location>
        <begin position="11"/>
        <end position="75"/>
    </location>
</feature>
<evidence type="ECO:0000313" key="3">
    <source>
        <dbReference type="EMBL" id="CAK8696324.1"/>
    </source>
</evidence>
<proteinExistence type="predicted"/>
<protein>
    <recommendedName>
        <fullName evidence="2">Galactosyltransferase C-terminal domain-containing protein</fullName>
    </recommendedName>
</protein>
<dbReference type="PANTHER" id="PTHR19300">
    <property type="entry name" value="BETA-1,4-GALACTOSYLTRANSFERASE"/>
    <property type="match status" value="1"/>
</dbReference>
<evidence type="ECO:0000313" key="4">
    <source>
        <dbReference type="Proteomes" id="UP001642483"/>
    </source>
</evidence>
<dbReference type="InterPro" id="IPR003859">
    <property type="entry name" value="Galactosyl_T"/>
</dbReference>
<keyword evidence="4" id="KW-1185">Reference proteome</keyword>
<dbReference type="SUPFAM" id="SSF53448">
    <property type="entry name" value="Nucleotide-diphospho-sugar transferases"/>
    <property type="match status" value="1"/>
</dbReference>
<accession>A0ABP0GX68</accession>
<reference evidence="3 4" key="1">
    <citation type="submission" date="2024-02" db="EMBL/GenBank/DDBJ databases">
        <authorList>
            <person name="Daric V."/>
            <person name="Darras S."/>
        </authorList>
    </citation>
    <scope>NUCLEOTIDE SEQUENCE [LARGE SCALE GENOMIC DNA]</scope>
</reference>
<dbReference type="PRINTS" id="PR02050">
    <property type="entry name" value="B14GALTRFASE"/>
</dbReference>
<name>A0ABP0GX68_CLALP</name>